<protein>
    <submittedName>
        <fullName evidence="2">Uncharacterized protein</fullName>
    </submittedName>
</protein>
<dbReference type="EMBL" id="JASCZI010092066">
    <property type="protein sequence ID" value="MED6151790.1"/>
    <property type="molecule type" value="Genomic_DNA"/>
</dbReference>
<name>A0ABU6TUA9_9FABA</name>
<sequence length="211" mass="23416">SRAAAQVSIPPRVTHAAARVSMPPHVEVRGEFSTFQGFHAGARVFMPSYAFHAGARGFHAGHMGSCWCIGSVPSQRRTVHRERYEDESEEQRLFDQFESLGDSPVRHSPADPPLPPQPTDQQTQPDIVHESDEATWKQLTSARLDDVWDVTRTSASAVHDIAQGFKQRADHACGSDGVGSSDPSARFHQMPPHPSMQFHTPARYPHPQHFP</sequence>
<feature type="region of interest" description="Disordered" evidence="1">
    <location>
        <begin position="170"/>
        <end position="211"/>
    </location>
</feature>
<comment type="caution">
    <text evidence="2">The sequence shown here is derived from an EMBL/GenBank/DDBJ whole genome shotgun (WGS) entry which is preliminary data.</text>
</comment>
<proteinExistence type="predicted"/>
<keyword evidence="3" id="KW-1185">Reference proteome</keyword>
<evidence type="ECO:0000313" key="3">
    <source>
        <dbReference type="Proteomes" id="UP001341840"/>
    </source>
</evidence>
<feature type="region of interest" description="Disordered" evidence="1">
    <location>
        <begin position="100"/>
        <end position="130"/>
    </location>
</feature>
<accession>A0ABU6TUA9</accession>
<organism evidence="2 3">
    <name type="scientific">Stylosanthes scabra</name>
    <dbReference type="NCBI Taxonomy" id="79078"/>
    <lineage>
        <taxon>Eukaryota</taxon>
        <taxon>Viridiplantae</taxon>
        <taxon>Streptophyta</taxon>
        <taxon>Embryophyta</taxon>
        <taxon>Tracheophyta</taxon>
        <taxon>Spermatophyta</taxon>
        <taxon>Magnoliopsida</taxon>
        <taxon>eudicotyledons</taxon>
        <taxon>Gunneridae</taxon>
        <taxon>Pentapetalae</taxon>
        <taxon>rosids</taxon>
        <taxon>fabids</taxon>
        <taxon>Fabales</taxon>
        <taxon>Fabaceae</taxon>
        <taxon>Papilionoideae</taxon>
        <taxon>50 kb inversion clade</taxon>
        <taxon>dalbergioids sensu lato</taxon>
        <taxon>Dalbergieae</taxon>
        <taxon>Pterocarpus clade</taxon>
        <taxon>Stylosanthes</taxon>
    </lineage>
</organism>
<gene>
    <name evidence="2" type="ORF">PIB30_085821</name>
</gene>
<feature type="non-terminal residue" evidence="2">
    <location>
        <position position="1"/>
    </location>
</feature>
<evidence type="ECO:0000313" key="2">
    <source>
        <dbReference type="EMBL" id="MED6151790.1"/>
    </source>
</evidence>
<dbReference type="Proteomes" id="UP001341840">
    <property type="component" value="Unassembled WGS sequence"/>
</dbReference>
<reference evidence="2 3" key="1">
    <citation type="journal article" date="2023" name="Plants (Basel)">
        <title>Bridging the Gap: Combining Genomics and Transcriptomics Approaches to Understand Stylosanthes scabra, an Orphan Legume from the Brazilian Caatinga.</title>
        <authorList>
            <person name="Ferreira-Neto J.R.C."/>
            <person name="da Silva M.D."/>
            <person name="Binneck E."/>
            <person name="de Melo N.F."/>
            <person name="da Silva R.H."/>
            <person name="de Melo A.L.T.M."/>
            <person name="Pandolfi V."/>
            <person name="Bustamante F.O."/>
            <person name="Brasileiro-Vidal A.C."/>
            <person name="Benko-Iseppon A.M."/>
        </authorList>
    </citation>
    <scope>NUCLEOTIDE SEQUENCE [LARGE SCALE GENOMIC DNA]</scope>
    <source>
        <tissue evidence="2">Leaves</tissue>
    </source>
</reference>
<evidence type="ECO:0000256" key="1">
    <source>
        <dbReference type="SAM" id="MobiDB-lite"/>
    </source>
</evidence>